<reference evidence="1 2" key="1">
    <citation type="journal article" date="2018" name="Nat. Biotechnol.">
        <title>A standardized bacterial taxonomy based on genome phylogeny substantially revises the tree of life.</title>
        <authorList>
            <person name="Parks D.H."/>
            <person name="Chuvochina M."/>
            <person name="Waite D.W."/>
            <person name="Rinke C."/>
            <person name="Skarshewski A."/>
            <person name="Chaumeil P.A."/>
            <person name="Hugenholtz P."/>
        </authorList>
    </citation>
    <scope>NUCLEOTIDE SEQUENCE [LARGE SCALE GENOMIC DNA]</scope>
    <source>
        <strain evidence="1">UBA8844</strain>
    </source>
</reference>
<dbReference type="Proteomes" id="UP000264071">
    <property type="component" value="Unassembled WGS sequence"/>
</dbReference>
<proteinExistence type="predicted"/>
<protein>
    <submittedName>
        <fullName evidence="1">Uncharacterized protein</fullName>
    </submittedName>
</protein>
<evidence type="ECO:0000313" key="2">
    <source>
        <dbReference type="Proteomes" id="UP000264071"/>
    </source>
</evidence>
<gene>
    <name evidence="1" type="ORF">DGD08_16925</name>
</gene>
<name>A0A3D4VCN0_9BACT</name>
<evidence type="ECO:0000313" key="1">
    <source>
        <dbReference type="EMBL" id="HCT58886.1"/>
    </source>
</evidence>
<comment type="caution">
    <text evidence="1">The sequence shown here is derived from an EMBL/GenBank/DDBJ whole genome shotgun (WGS) entry which is preliminary data.</text>
</comment>
<organism evidence="1 2">
    <name type="scientific">Gemmatimonas aurantiaca</name>
    <dbReference type="NCBI Taxonomy" id="173480"/>
    <lineage>
        <taxon>Bacteria</taxon>
        <taxon>Pseudomonadati</taxon>
        <taxon>Gemmatimonadota</taxon>
        <taxon>Gemmatimonadia</taxon>
        <taxon>Gemmatimonadales</taxon>
        <taxon>Gemmatimonadaceae</taxon>
        <taxon>Gemmatimonas</taxon>
    </lineage>
</organism>
<sequence length="273" mass="29668">MPIKHREVYEAVYLCLRDHLSSVGTRAVQGAPRVYRSGDAADQGRLGADKYRTVFRSSTNDHYRWTGPRPTPCAIPVPPGKPAAGGVYTSLGMNDALLGELTFYAFKTTLDLDVERQLNGQATTLTSATFPAMVATKRIFEYTFPVATQIADLSLSSNAGRALLRILGNDAKVKKALNGARFTTAREAYLASDDNSLPRAMGQVVRDFLPGYQAIWVSSVRAGAAVSMREEDGDNLVFFGPDGAQLNLLTPVREIGFTLQPNGTYRHSAHAIP</sequence>
<dbReference type="EMBL" id="DPIY01000012">
    <property type="protein sequence ID" value="HCT58886.1"/>
    <property type="molecule type" value="Genomic_DNA"/>
</dbReference>
<accession>A0A3D4VCN0</accession>
<dbReference type="AlphaFoldDB" id="A0A3D4VCN0"/>